<dbReference type="Proteomes" id="UP001230005">
    <property type="component" value="Unassembled WGS sequence"/>
</dbReference>
<gene>
    <name evidence="1" type="ORF">J2S74_002851</name>
</gene>
<sequence>MIRILDLLTIKFKLQQHKDQEIIQREINKYIDMMPKADKTGVDSELEGTYMQIVDLYTKALSAPSSGEKLVYMHQLEQEIEKIDRLKSGNE</sequence>
<comment type="caution">
    <text evidence="1">The sequence shown here is derived from an EMBL/GenBank/DDBJ whole genome shotgun (WGS) entry which is preliminary data.</text>
</comment>
<evidence type="ECO:0000313" key="2">
    <source>
        <dbReference type="Proteomes" id="UP001230005"/>
    </source>
</evidence>
<reference evidence="1 2" key="1">
    <citation type="submission" date="2023-07" db="EMBL/GenBank/DDBJ databases">
        <title>Genomic Encyclopedia of Type Strains, Phase IV (KMG-IV): sequencing the most valuable type-strain genomes for metagenomic binning, comparative biology and taxonomic classification.</title>
        <authorList>
            <person name="Goeker M."/>
        </authorList>
    </citation>
    <scope>NUCLEOTIDE SEQUENCE [LARGE SCALE GENOMIC DNA]</scope>
    <source>
        <strain evidence="1 2">DSM 9768</strain>
    </source>
</reference>
<dbReference type="EMBL" id="JAUSUG010000011">
    <property type="protein sequence ID" value="MDQ0255469.1"/>
    <property type="molecule type" value="Genomic_DNA"/>
</dbReference>
<dbReference type="RefSeq" id="WP_307326399.1">
    <property type="nucleotide sequence ID" value="NZ_JAUSUG010000011.1"/>
</dbReference>
<organism evidence="1 2">
    <name type="scientific">Evansella vedderi</name>
    <dbReference type="NCBI Taxonomy" id="38282"/>
    <lineage>
        <taxon>Bacteria</taxon>
        <taxon>Bacillati</taxon>
        <taxon>Bacillota</taxon>
        <taxon>Bacilli</taxon>
        <taxon>Bacillales</taxon>
        <taxon>Bacillaceae</taxon>
        <taxon>Evansella</taxon>
    </lineage>
</organism>
<keyword evidence="2" id="KW-1185">Reference proteome</keyword>
<protein>
    <submittedName>
        <fullName evidence="1">Uncharacterized protein</fullName>
    </submittedName>
</protein>
<name>A0ABT9ZW71_9BACI</name>
<proteinExistence type="predicted"/>
<accession>A0ABT9ZW71</accession>
<evidence type="ECO:0000313" key="1">
    <source>
        <dbReference type="EMBL" id="MDQ0255469.1"/>
    </source>
</evidence>